<organism evidence="2 3">
    <name type="scientific">Agrocybe pediades</name>
    <dbReference type="NCBI Taxonomy" id="84607"/>
    <lineage>
        <taxon>Eukaryota</taxon>
        <taxon>Fungi</taxon>
        <taxon>Dikarya</taxon>
        <taxon>Basidiomycota</taxon>
        <taxon>Agaricomycotina</taxon>
        <taxon>Agaricomycetes</taxon>
        <taxon>Agaricomycetidae</taxon>
        <taxon>Agaricales</taxon>
        <taxon>Agaricineae</taxon>
        <taxon>Strophariaceae</taxon>
        <taxon>Agrocybe</taxon>
    </lineage>
</organism>
<dbReference type="EMBL" id="JAACJL010000059">
    <property type="protein sequence ID" value="KAF4610150.1"/>
    <property type="molecule type" value="Genomic_DNA"/>
</dbReference>
<dbReference type="Proteomes" id="UP000521872">
    <property type="component" value="Unassembled WGS sequence"/>
</dbReference>
<evidence type="ECO:0000313" key="2">
    <source>
        <dbReference type="EMBL" id="KAF4610150.1"/>
    </source>
</evidence>
<keyword evidence="3" id="KW-1185">Reference proteome</keyword>
<dbReference type="AlphaFoldDB" id="A0A8H4QG28"/>
<reference evidence="2 3" key="1">
    <citation type="submission" date="2019-12" db="EMBL/GenBank/DDBJ databases">
        <authorList>
            <person name="Floudas D."/>
            <person name="Bentzer J."/>
            <person name="Ahren D."/>
            <person name="Johansson T."/>
            <person name="Persson P."/>
            <person name="Tunlid A."/>
        </authorList>
    </citation>
    <scope>NUCLEOTIDE SEQUENCE [LARGE SCALE GENOMIC DNA]</scope>
    <source>
        <strain evidence="2 3">CBS 102.39</strain>
    </source>
</reference>
<feature type="transmembrane region" description="Helical" evidence="1">
    <location>
        <begin position="146"/>
        <end position="165"/>
    </location>
</feature>
<proteinExistence type="predicted"/>
<keyword evidence="1" id="KW-0472">Membrane</keyword>
<comment type="caution">
    <text evidence="2">The sequence shown here is derived from an EMBL/GenBank/DDBJ whole genome shotgun (WGS) entry which is preliminary data.</text>
</comment>
<accession>A0A8H4QG28</accession>
<name>A0A8H4QG28_9AGAR</name>
<keyword evidence="1" id="KW-1133">Transmembrane helix</keyword>
<feature type="transmembrane region" description="Helical" evidence="1">
    <location>
        <begin position="64"/>
        <end position="85"/>
    </location>
</feature>
<evidence type="ECO:0000313" key="3">
    <source>
        <dbReference type="Proteomes" id="UP000521872"/>
    </source>
</evidence>
<sequence>MAVFTTNCAAHSGDRYGGLLFMQTACSSASTTGLVLTVITYQCLLHAKPDFGTDQTGITDRLSAAANVAAVATSLVSTVVICLQISQHTTLSSRSKKRYQTIIKALIESSASYTVTVLFAAILNFADTGSIEQSFEVSVISDFSATLTQIISGMAPTLMIARLFVSSHQEHTDLSSACLPSELMSCIFNAASASPTNVGVDLEMQQSGFIETGKQESEEIQVVPRNEYHVQPEDELQDRGHNVV</sequence>
<feature type="transmembrane region" description="Helical" evidence="1">
    <location>
        <begin position="105"/>
        <end position="126"/>
    </location>
</feature>
<keyword evidence="1" id="KW-0812">Transmembrane</keyword>
<gene>
    <name evidence="2" type="ORF">D9613_010230</name>
</gene>
<protein>
    <submittedName>
        <fullName evidence="2">Uncharacterized protein</fullName>
    </submittedName>
</protein>
<evidence type="ECO:0000256" key="1">
    <source>
        <dbReference type="SAM" id="Phobius"/>
    </source>
</evidence>